<keyword evidence="1" id="KW-0472">Membrane</keyword>
<keyword evidence="2" id="KW-0732">Signal</keyword>
<keyword evidence="1" id="KW-0812">Transmembrane</keyword>
<dbReference type="EMBL" id="BKCJ010001508">
    <property type="protein sequence ID" value="GEU41974.1"/>
    <property type="molecule type" value="Genomic_DNA"/>
</dbReference>
<sequence>METVGVLSCLVMLLGFSDQAHPWLTHCERDKICKFIKIQKIFEQLPSTSVVAAASPYANCTGTISCSNESILPKFCASSIKFITGSVELYDIMAGGEPSSSNIDFVNGLDGGLQARNKYAFVDGSCVKSTYSTSNVLSAQWDRSNVVVLTWIMNSVSADVYMGLVYSIGAATAWKDLESTYDKVDGSIIFNLLHKISCLKQGGSSLADYYHRLNSLWREFDALTKLPTYLCDANKELETHNKLMKLMQFLMGVDECYLSVRSNLLTRDPLPEVKEAYVALFVYIIRLMLVISIVGDYLLYLLSGVEFVYHND</sequence>
<feature type="signal peptide" evidence="2">
    <location>
        <begin position="1"/>
        <end position="22"/>
    </location>
</feature>
<feature type="transmembrane region" description="Helical" evidence="1">
    <location>
        <begin position="276"/>
        <end position="302"/>
    </location>
</feature>
<dbReference type="AlphaFoldDB" id="A0A6L2K280"/>
<name>A0A6L2K280_TANCI</name>
<accession>A0A6L2K280</accession>
<feature type="chain" id="PRO_5027067145" evidence="2">
    <location>
        <begin position="23"/>
        <end position="312"/>
    </location>
</feature>
<evidence type="ECO:0000313" key="3">
    <source>
        <dbReference type="EMBL" id="GEU41974.1"/>
    </source>
</evidence>
<gene>
    <name evidence="3" type="ORF">Tci_013952</name>
</gene>
<evidence type="ECO:0000256" key="2">
    <source>
        <dbReference type="SAM" id="SignalP"/>
    </source>
</evidence>
<organism evidence="3">
    <name type="scientific">Tanacetum cinerariifolium</name>
    <name type="common">Dalmatian daisy</name>
    <name type="synonym">Chrysanthemum cinerariifolium</name>
    <dbReference type="NCBI Taxonomy" id="118510"/>
    <lineage>
        <taxon>Eukaryota</taxon>
        <taxon>Viridiplantae</taxon>
        <taxon>Streptophyta</taxon>
        <taxon>Embryophyta</taxon>
        <taxon>Tracheophyta</taxon>
        <taxon>Spermatophyta</taxon>
        <taxon>Magnoliopsida</taxon>
        <taxon>eudicotyledons</taxon>
        <taxon>Gunneridae</taxon>
        <taxon>Pentapetalae</taxon>
        <taxon>asterids</taxon>
        <taxon>campanulids</taxon>
        <taxon>Asterales</taxon>
        <taxon>Asteraceae</taxon>
        <taxon>Asteroideae</taxon>
        <taxon>Anthemideae</taxon>
        <taxon>Anthemidinae</taxon>
        <taxon>Tanacetum</taxon>
    </lineage>
</organism>
<dbReference type="PANTHER" id="PTHR37610">
    <property type="entry name" value="CCHC-TYPE DOMAIN-CONTAINING PROTEIN"/>
    <property type="match status" value="1"/>
</dbReference>
<reference evidence="3" key="1">
    <citation type="journal article" date="2019" name="Sci. Rep.">
        <title>Draft genome of Tanacetum cinerariifolium, the natural source of mosquito coil.</title>
        <authorList>
            <person name="Yamashiro T."/>
            <person name="Shiraishi A."/>
            <person name="Satake H."/>
            <person name="Nakayama K."/>
        </authorList>
    </citation>
    <scope>NUCLEOTIDE SEQUENCE</scope>
</reference>
<proteinExistence type="predicted"/>
<comment type="caution">
    <text evidence="3">The sequence shown here is derived from an EMBL/GenBank/DDBJ whole genome shotgun (WGS) entry which is preliminary data.</text>
</comment>
<protein>
    <submittedName>
        <fullName evidence="3">Uncharacterized protein</fullName>
    </submittedName>
</protein>
<dbReference type="PANTHER" id="PTHR37610:SF78">
    <property type="entry name" value="GAG-POLYPEPTIDE OF LTR COPIA-TYPE-RELATED"/>
    <property type="match status" value="1"/>
</dbReference>
<keyword evidence="1" id="KW-1133">Transmembrane helix</keyword>
<evidence type="ECO:0000256" key="1">
    <source>
        <dbReference type="SAM" id="Phobius"/>
    </source>
</evidence>